<dbReference type="Gene3D" id="2.30.30.100">
    <property type="match status" value="1"/>
</dbReference>
<dbReference type="EC" id="6.3.4.15" evidence="3"/>
<proteinExistence type="predicted"/>
<reference evidence="5 6" key="1">
    <citation type="submission" date="2018-11" db="EMBL/GenBank/DDBJ databases">
        <title>Sequencing the genomes of 1000 actinobacteria strains.</title>
        <authorList>
            <person name="Klenk H.-P."/>
        </authorList>
    </citation>
    <scope>NUCLEOTIDE SEQUENCE [LARGE SCALE GENOMIC DNA]</scope>
    <source>
        <strain evidence="5 6">DSM 9580</strain>
    </source>
</reference>
<keyword evidence="6" id="KW-1185">Reference proteome</keyword>
<dbReference type="PANTHER" id="PTHR12835:SF5">
    <property type="entry name" value="BIOTIN--PROTEIN LIGASE"/>
    <property type="match status" value="1"/>
</dbReference>
<organism evidence="5 6">
    <name type="scientific">Agrococcus jenensis</name>
    <dbReference type="NCBI Taxonomy" id="46353"/>
    <lineage>
        <taxon>Bacteria</taxon>
        <taxon>Bacillati</taxon>
        <taxon>Actinomycetota</taxon>
        <taxon>Actinomycetes</taxon>
        <taxon>Micrococcales</taxon>
        <taxon>Microbacteriaceae</taxon>
        <taxon>Agrococcus</taxon>
    </lineage>
</organism>
<gene>
    <name evidence="5" type="ORF">EDD26_0272</name>
</gene>
<evidence type="ECO:0000313" key="5">
    <source>
        <dbReference type="EMBL" id="ROR64920.1"/>
    </source>
</evidence>
<keyword evidence="1 5" id="KW-0436">Ligase</keyword>
<name>A0A3N2APE7_9MICO</name>
<evidence type="ECO:0000256" key="1">
    <source>
        <dbReference type="ARBA" id="ARBA00022598"/>
    </source>
</evidence>
<dbReference type="Gene3D" id="3.30.930.10">
    <property type="entry name" value="Bira Bifunctional Protein, Domain 2"/>
    <property type="match status" value="1"/>
</dbReference>
<dbReference type="AlphaFoldDB" id="A0A3N2APE7"/>
<dbReference type="NCBIfam" id="TIGR00121">
    <property type="entry name" value="birA_ligase"/>
    <property type="match status" value="1"/>
</dbReference>
<dbReference type="Pfam" id="PF03099">
    <property type="entry name" value="BPL_LplA_LipB"/>
    <property type="match status" value="1"/>
</dbReference>
<dbReference type="PANTHER" id="PTHR12835">
    <property type="entry name" value="BIOTIN PROTEIN LIGASE"/>
    <property type="match status" value="1"/>
</dbReference>
<dbReference type="GO" id="GO:0004077">
    <property type="term" value="F:biotin--[biotin carboxyl-carrier protein] ligase activity"/>
    <property type="evidence" value="ECO:0007669"/>
    <property type="project" value="UniProtKB-EC"/>
</dbReference>
<dbReference type="InterPro" id="IPR003142">
    <property type="entry name" value="BPL_C"/>
</dbReference>
<sequence>MLFPGASSAGTVIELGTVGSTFDAVDERAEHLTTWATLDQRAGRGRLGREWVSPAGKCLAATVLVRTKRLSEEAIGWLPLAAGLALADALDPLVADRASLKWPNDVLVEGKKVAGILCERRRTGVAVGFGVNLTLSAAELPTAQATSLTLEGAEGSAPVLADAILCGVLRSLGGLVPALGTEALRAAVAANLSTIGRDVRVALPAGELVGRAVGLGPHGELQVDADDRIVDVRAGDVVHVR</sequence>
<dbReference type="InterPro" id="IPR004408">
    <property type="entry name" value="Biotin_CoA_COase_ligase"/>
</dbReference>
<dbReference type="Proteomes" id="UP000275456">
    <property type="component" value="Unassembled WGS sequence"/>
</dbReference>
<protein>
    <recommendedName>
        <fullName evidence="3">biotin--[biotin carboxyl-carrier protein] ligase</fullName>
        <ecNumber evidence="3">6.3.4.15</ecNumber>
    </recommendedName>
</protein>
<evidence type="ECO:0000259" key="4">
    <source>
        <dbReference type="PROSITE" id="PS51733"/>
    </source>
</evidence>
<dbReference type="GO" id="GO:0005737">
    <property type="term" value="C:cytoplasm"/>
    <property type="evidence" value="ECO:0007669"/>
    <property type="project" value="TreeGrafter"/>
</dbReference>
<evidence type="ECO:0000256" key="2">
    <source>
        <dbReference type="ARBA" id="ARBA00023267"/>
    </source>
</evidence>
<dbReference type="RefSeq" id="WP_123696072.1">
    <property type="nucleotide sequence ID" value="NZ_RKHJ01000001.1"/>
</dbReference>
<accession>A0A3N2APE7</accession>
<evidence type="ECO:0000313" key="6">
    <source>
        <dbReference type="Proteomes" id="UP000275456"/>
    </source>
</evidence>
<dbReference type="InterPro" id="IPR004143">
    <property type="entry name" value="BPL_LPL_catalytic"/>
</dbReference>
<dbReference type="InterPro" id="IPR045864">
    <property type="entry name" value="aa-tRNA-synth_II/BPL/LPL"/>
</dbReference>
<dbReference type="PROSITE" id="PS51733">
    <property type="entry name" value="BPL_LPL_CATALYTIC"/>
    <property type="match status" value="1"/>
</dbReference>
<dbReference type="OrthoDB" id="9807064at2"/>
<dbReference type="EMBL" id="RKHJ01000001">
    <property type="protein sequence ID" value="ROR64920.1"/>
    <property type="molecule type" value="Genomic_DNA"/>
</dbReference>
<dbReference type="SUPFAM" id="SSF55681">
    <property type="entry name" value="Class II aaRS and biotin synthetases"/>
    <property type="match status" value="1"/>
</dbReference>
<feature type="domain" description="BPL/LPL catalytic" evidence="4">
    <location>
        <begin position="1"/>
        <end position="176"/>
    </location>
</feature>
<comment type="caution">
    <text evidence="5">The sequence shown here is derived from an EMBL/GenBank/DDBJ whole genome shotgun (WGS) entry which is preliminary data.</text>
</comment>
<evidence type="ECO:0000256" key="3">
    <source>
        <dbReference type="ARBA" id="ARBA00024227"/>
    </source>
</evidence>
<keyword evidence="2" id="KW-0092">Biotin</keyword>
<dbReference type="Pfam" id="PF02237">
    <property type="entry name" value="BPL_C"/>
    <property type="match status" value="1"/>
</dbReference>